<dbReference type="InterPro" id="IPR004181">
    <property type="entry name" value="Znf_MIZ"/>
</dbReference>
<protein>
    <recommendedName>
        <fullName evidence="6">SP-RING-type domain-containing protein</fullName>
    </recommendedName>
</protein>
<proteinExistence type="predicted"/>
<dbReference type="GO" id="GO:0008270">
    <property type="term" value="F:zinc ion binding"/>
    <property type="evidence" value="ECO:0007669"/>
    <property type="project" value="UniProtKB-KW"/>
</dbReference>
<dbReference type="GO" id="GO:0061665">
    <property type="term" value="F:SUMO ligase activity"/>
    <property type="evidence" value="ECO:0007669"/>
    <property type="project" value="TreeGrafter"/>
</dbReference>
<dbReference type="GO" id="GO:0000785">
    <property type="term" value="C:chromatin"/>
    <property type="evidence" value="ECO:0007669"/>
    <property type="project" value="TreeGrafter"/>
</dbReference>
<dbReference type="PANTHER" id="PTHR10782">
    <property type="entry name" value="ZINC FINGER MIZ DOMAIN-CONTAINING PROTEIN"/>
    <property type="match status" value="1"/>
</dbReference>
<feature type="region of interest" description="Disordered" evidence="5">
    <location>
        <begin position="159"/>
        <end position="248"/>
    </location>
</feature>
<evidence type="ECO:0000256" key="2">
    <source>
        <dbReference type="ARBA" id="ARBA00022771"/>
    </source>
</evidence>
<dbReference type="Proteomes" id="UP001271007">
    <property type="component" value="Unassembled WGS sequence"/>
</dbReference>
<dbReference type="PANTHER" id="PTHR10782:SF4">
    <property type="entry name" value="TONALLI, ISOFORM E"/>
    <property type="match status" value="1"/>
</dbReference>
<evidence type="ECO:0000259" key="6">
    <source>
        <dbReference type="PROSITE" id="PS51044"/>
    </source>
</evidence>
<keyword evidence="1" id="KW-0479">Metal-binding</keyword>
<dbReference type="Pfam" id="PF02891">
    <property type="entry name" value="zf-MIZ"/>
    <property type="match status" value="1"/>
</dbReference>
<gene>
    <name evidence="7" type="ORF">LTR09_009103</name>
</gene>
<feature type="domain" description="SP-RING-type" evidence="6">
    <location>
        <begin position="869"/>
        <end position="961"/>
    </location>
</feature>
<evidence type="ECO:0000256" key="4">
    <source>
        <dbReference type="PROSITE-ProRule" id="PRU00452"/>
    </source>
</evidence>
<evidence type="ECO:0000256" key="5">
    <source>
        <dbReference type="SAM" id="MobiDB-lite"/>
    </source>
</evidence>
<feature type="region of interest" description="Disordered" evidence="5">
    <location>
        <begin position="124"/>
        <end position="145"/>
    </location>
</feature>
<sequence length="1019" mass="112823">MVQYAGPAAKKRKTTASTTDEIAQANSTAQLFAAAQAPIYGQQINGMANSMSGGVQQTVNNVMPEDTNVQQASVNFAASANAGPAADQELMANLYSTAMSNSPTAIAPSQLVTYDTPSHRRSLDHMARTSGQPGLPSPALTEGNMRSPVIVSPNIIQTAAPPSHLQDGQNRGVGRPRINAPTSAEAQKKRPGRPSQYSVNHVPGTNSTFRPNPQTVPQHQRVPSQTQPQPMAPPQTPNGSNPQYLGQPRLQPATATKYQSRDLHPHFMIQKLNAFKAAMAQRNVMFNPIDQGRLILLGEAIAKEDWFYITLSQLHALSSHPSELPQTAKALVSAGSFQYLDTLLSNNGGLTGDVLIWLQKFPMSLVDLLDSDDAPVYRGQLQIVVGFLAILPQRWDNIVTQSKIRQSPPLVEEMYDFLGVTSRILQTTIFRAISRIIWENIAKVSSNEGIEALEQLHLHNQQYFFANMRRSNQEIAFATQAFKAALVAWQDHLLAVQQHNEKQPFLPVQDRTRLPKFCLPNTIVQVFNTPPSLSVLGPQQMAGMHPVRPAAAAPAPQLPTAATQVQLFVGMPNVANGAPPWSFNATRPVQRAPPMSGQEHIPMNGQEHIPMNGQEQFPARNTNPNNPAYCWLLPIEPQPLPPNPTYFYFPHELDQPRPQPAAPDPIRSALHQAHLKSPILPPLQIGNNSVMYRYVHSYAVPPTKVDKDMPISHIQFEIDNEAFSRIPPTGTGPDGSFPRRHLTTSTRTYRLRCIVTPKDTSSEKQWVEADNFWPENLYINCNDELLETRRKLHHNLYLPIDITSFILPGTNELTVCVDRTSTDNRPFDFAIAIEVIGLKSHEDITNNLTTISATESLAAIKKSLSSSDSTDDIAITSSNTIIKLFDPFYTDRMVTTPVRGAGCLHRDCFDLETFLSTCKREQADWPTVVDCWRCPICRGDVRPQTLVRDGFLVAVRRELERAGLMGTRAVVVNEDGTWVPKVEERKGVRSPSVEREERGDSARGSAPRERGEVEVIELD</sequence>
<keyword evidence="3" id="KW-0862">Zinc</keyword>
<evidence type="ECO:0000256" key="3">
    <source>
        <dbReference type="ARBA" id="ARBA00022833"/>
    </source>
</evidence>
<evidence type="ECO:0000313" key="8">
    <source>
        <dbReference type="Proteomes" id="UP001271007"/>
    </source>
</evidence>
<feature type="compositionally biased region" description="Basic and acidic residues" evidence="5">
    <location>
        <begin position="982"/>
        <end position="1013"/>
    </location>
</feature>
<evidence type="ECO:0000256" key="1">
    <source>
        <dbReference type="ARBA" id="ARBA00022723"/>
    </source>
</evidence>
<dbReference type="GO" id="GO:0016925">
    <property type="term" value="P:protein sumoylation"/>
    <property type="evidence" value="ECO:0007669"/>
    <property type="project" value="TreeGrafter"/>
</dbReference>
<name>A0AAJ0D9R1_9PEZI</name>
<evidence type="ECO:0000313" key="7">
    <source>
        <dbReference type="EMBL" id="KAK3049681.1"/>
    </source>
</evidence>
<keyword evidence="2 4" id="KW-0863">Zinc-finger</keyword>
<feature type="region of interest" description="Disordered" evidence="5">
    <location>
        <begin position="982"/>
        <end position="1019"/>
    </location>
</feature>
<organism evidence="7 8">
    <name type="scientific">Extremus antarcticus</name>
    <dbReference type="NCBI Taxonomy" id="702011"/>
    <lineage>
        <taxon>Eukaryota</taxon>
        <taxon>Fungi</taxon>
        <taxon>Dikarya</taxon>
        <taxon>Ascomycota</taxon>
        <taxon>Pezizomycotina</taxon>
        <taxon>Dothideomycetes</taxon>
        <taxon>Dothideomycetidae</taxon>
        <taxon>Mycosphaerellales</taxon>
        <taxon>Extremaceae</taxon>
        <taxon>Extremus</taxon>
    </lineage>
</organism>
<feature type="compositionally biased region" description="Polar residues" evidence="5">
    <location>
        <begin position="195"/>
        <end position="222"/>
    </location>
</feature>
<dbReference type="EMBL" id="JAWDJX010000038">
    <property type="protein sequence ID" value="KAK3049681.1"/>
    <property type="molecule type" value="Genomic_DNA"/>
</dbReference>
<dbReference type="InterPro" id="IPR013083">
    <property type="entry name" value="Znf_RING/FYVE/PHD"/>
</dbReference>
<comment type="caution">
    <text evidence="7">The sequence shown here is derived from an EMBL/GenBank/DDBJ whole genome shotgun (WGS) entry which is preliminary data.</text>
</comment>
<reference evidence="7" key="1">
    <citation type="submission" date="2023-04" db="EMBL/GenBank/DDBJ databases">
        <title>Black Yeasts Isolated from many extreme environments.</title>
        <authorList>
            <person name="Coleine C."/>
            <person name="Stajich J.E."/>
            <person name="Selbmann L."/>
        </authorList>
    </citation>
    <scope>NUCLEOTIDE SEQUENCE</scope>
    <source>
        <strain evidence="7">CCFEE 5312</strain>
    </source>
</reference>
<dbReference type="Gene3D" id="3.30.40.10">
    <property type="entry name" value="Zinc/RING finger domain, C3HC4 (zinc finger)"/>
    <property type="match status" value="1"/>
</dbReference>
<keyword evidence="8" id="KW-1185">Reference proteome</keyword>
<dbReference type="AlphaFoldDB" id="A0AAJ0D9R1"/>
<accession>A0AAJ0D9R1</accession>
<dbReference type="PROSITE" id="PS51044">
    <property type="entry name" value="ZF_SP_RING"/>
    <property type="match status" value="1"/>
</dbReference>